<evidence type="ECO:0000256" key="1">
    <source>
        <dbReference type="SAM" id="Phobius"/>
    </source>
</evidence>
<feature type="transmembrane region" description="Helical" evidence="1">
    <location>
        <begin position="134"/>
        <end position="153"/>
    </location>
</feature>
<feature type="transmembrane region" description="Helical" evidence="1">
    <location>
        <begin position="9"/>
        <end position="32"/>
    </location>
</feature>
<reference evidence="3" key="1">
    <citation type="submission" date="2013-08" db="EMBL/GenBank/DDBJ databases">
        <title>Genome sequencing of Arenimonas donghaensis.</title>
        <authorList>
            <person name="Chen F."/>
            <person name="Wang G."/>
        </authorList>
    </citation>
    <scope>NUCLEOTIDE SEQUENCE [LARGE SCALE GENOMIC DNA]</scope>
    <source>
        <strain evidence="3">HO3-R19</strain>
    </source>
</reference>
<dbReference type="RefSeq" id="WP_034220004.1">
    <property type="nucleotide sequence ID" value="NZ_AVCJ01000001.1"/>
</dbReference>
<name>A0A087MLI1_9GAMM</name>
<evidence type="ECO:0000313" key="3">
    <source>
        <dbReference type="Proteomes" id="UP000029085"/>
    </source>
</evidence>
<evidence type="ECO:0000313" key="2">
    <source>
        <dbReference type="EMBL" id="KFL37734.1"/>
    </source>
</evidence>
<dbReference type="EMBL" id="AVCJ01000001">
    <property type="protein sequence ID" value="KFL37734.1"/>
    <property type="molecule type" value="Genomic_DNA"/>
</dbReference>
<dbReference type="PATRIC" id="fig|1121014.3.peg.146"/>
<feature type="transmembrane region" description="Helical" evidence="1">
    <location>
        <begin position="44"/>
        <end position="67"/>
    </location>
</feature>
<dbReference type="AlphaFoldDB" id="A0A087MLI1"/>
<dbReference type="OrthoDB" id="5966002at2"/>
<keyword evidence="1" id="KW-0812">Transmembrane</keyword>
<accession>A0A087MLI1</accession>
<keyword evidence="1" id="KW-1133">Transmembrane helix</keyword>
<dbReference type="Proteomes" id="UP000029085">
    <property type="component" value="Unassembled WGS sequence"/>
</dbReference>
<feature type="transmembrane region" description="Helical" evidence="1">
    <location>
        <begin position="103"/>
        <end position="122"/>
    </location>
</feature>
<keyword evidence="3" id="KW-1185">Reference proteome</keyword>
<protein>
    <submittedName>
        <fullName evidence="2">Uncharacterized protein</fullName>
    </submittedName>
</protein>
<organism evidence="2 3">
    <name type="scientific">Arenimonas donghaensis DSM 18148 = HO3-R19</name>
    <dbReference type="NCBI Taxonomy" id="1121014"/>
    <lineage>
        <taxon>Bacteria</taxon>
        <taxon>Pseudomonadati</taxon>
        <taxon>Pseudomonadota</taxon>
        <taxon>Gammaproteobacteria</taxon>
        <taxon>Lysobacterales</taxon>
        <taxon>Lysobacteraceae</taxon>
        <taxon>Arenimonas</taxon>
    </lineage>
</organism>
<keyword evidence="1" id="KW-0472">Membrane</keyword>
<feature type="transmembrane region" description="Helical" evidence="1">
    <location>
        <begin position="182"/>
        <end position="199"/>
    </location>
</feature>
<proteinExistence type="predicted"/>
<reference evidence="2 3" key="2">
    <citation type="journal article" date="2015" name="Stand. Genomic Sci.">
        <title>High quality draft genomic sequence of Arenimonas donghaensis DSM 18148(T).</title>
        <authorList>
            <person name="Chen F."/>
            <person name="Wang H."/>
            <person name="Cao Y."/>
            <person name="Li X."/>
            <person name="Wang G."/>
        </authorList>
    </citation>
    <scope>NUCLEOTIDE SEQUENCE [LARGE SCALE GENOMIC DNA]</scope>
    <source>
        <strain evidence="2 3">HO3-R19</strain>
    </source>
</reference>
<comment type="caution">
    <text evidence="2">The sequence shown here is derived from an EMBL/GenBank/DDBJ whole genome shotgun (WGS) entry which is preliminary data.</text>
</comment>
<gene>
    <name evidence="2" type="ORF">N788_00765</name>
</gene>
<feature type="transmembrane region" description="Helical" evidence="1">
    <location>
        <begin position="79"/>
        <end position="97"/>
    </location>
</feature>
<sequence length="216" mass="23827">MTARHEAHWLARCFGALPDALTAGFFVVLWVAPQLLWPQALRTGLLMMLVEFILVHAAGMLGGMVMARQGEPGQRWKPILGFGAMYLVFIAAWSWQFQAWWPFLALGWLLAGKLSLVLQPLPDADKRHRLQSDWAIGVMAYLAGVFLTTFLPLPRLGLTRTAVAAADLPGDGGHWLSHPQSVVAFGAFYFGVLALVKVFDWRLRTGDLPPGPASRP</sequence>